<dbReference type="EMBL" id="BT145368">
    <property type="protein sequence ID" value="AFK45162.1"/>
    <property type="molecule type" value="mRNA"/>
</dbReference>
<organism evidence="2">
    <name type="scientific">Medicago truncatula</name>
    <name type="common">Barrel medic</name>
    <name type="synonym">Medicago tribuloides</name>
    <dbReference type="NCBI Taxonomy" id="3880"/>
    <lineage>
        <taxon>Eukaryota</taxon>
        <taxon>Viridiplantae</taxon>
        <taxon>Streptophyta</taxon>
        <taxon>Embryophyta</taxon>
        <taxon>Tracheophyta</taxon>
        <taxon>Spermatophyta</taxon>
        <taxon>Magnoliopsida</taxon>
        <taxon>eudicotyledons</taxon>
        <taxon>Gunneridae</taxon>
        <taxon>Pentapetalae</taxon>
        <taxon>rosids</taxon>
        <taxon>fabids</taxon>
        <taxon>Fabales</taxon>
        <taxon>Fabaceae</taxon>
        <taxon>Papilionoideae</taxon>
        <taxon>50 kb inversion clade</taxon>
        <taxon>NPAAA clade</taxon>
        <taxon>Hologalegina</taxon>
        <taxon>IRL clade</taxon>
        <taxon>Trifolieae</taxon>
        <taxon>Medicago</taxon>
    </lineage>
</organism>
<proteinExistence type="evidence at transcript level"/>
<accession>I3SY20</accession>
<protein>
    <submittedName>
        <fullName evidence="2">Uncharacterized protein</fullName>
    </submittedName>
</protein>
<evidence type="ECO:0000256" key="1">
    <source>
        <dbReference type="SAM" id="SignalP"/>
    </source>
</evidence>
<dbReference type="AlphaFoldDB" id="I3SY20"/>
<keyword evidence="1" id="KW-0732">Signal</keyword>
<feature type="chain" id="PRO_5003678878" evidence="1">
    <location>
        <begin position="25"/>
        <end position="65"/>
    </location>
</feature>
<evidence type="ECO:0000313" key="2">
    <source>
        <dbReference type="EMBL" id="AFK45162.1"/>
    </source>
</evidence>
<name>I3SY20_MEDTR</name>
<feature type="signal peptide" evidence="1">
    <location>
        <begin position="1"/>
        <end position="24"/>
    </location>
</feature>
<sequence>MIPSFFHSSLLLILLSVSDRLSTGIVVADIDLSLVDSVREKMPIAKVIVCNVYIHPTNTREWNGI</sequence>
<reference evidence="2" key="1">
    <citation type="submission" date="2012-05" db="EMBL/GenBank/DDBJ databases">
        <authorList>
            <person name="Krishnakumar V."/>
            <person name="Cheung F."/>
            <person name="Xiao Y."/>
            <person name="Chan A."/>
            <person name="Moskal W.A."/>
            <person name="Town C.D."/>
        </authorList>
    </citation>
    <scope>NUCLEOTIDE SEQUENCE</scope>
</reference>